<name>A0AAF0ITC0_9BASI</name>
<feature type="coiled-coil region" evidence="1">
    <location>
        <begin position="3"/>
        <end position="67"/>
    </location>
</feature>
<keyword evidence="1" id="KW-0175">Coiled coil</keyword>
<proteinExistence type="predicted"/>
<evidence type="ECO:0000313" key="3">
    <source>
        <dbReference type="Proteomes" id="UP001214603"/>
    </source>
</evidence>
<dbReference type="EMBL" id="CP119936">
    <property type="protein sequence ID" value="WFD03049.1"/>
    <property type="molecule type" value="Genomic_DNA"/>
</dbReference>
<reference evidence="2" key="1">
    <citation type="submission" date="2023-03" db="EMBL/GenBank/DDBJ databases">
        <title>Mating type loci evolution in Malassezia.</title>
        <authorList>
            <person name="Coelho M.A."/>
        </authorList>
    </citation>
    <scope>NUCLEOTIDE SEQUENCE</scope>
    <source>
        <strain evidence="2">CBS 7876</strain>
    </source>
</reference>
<organism evidence="2 3">
    <name type="scientific">Malassezia obtusa</name>
    <dbReference type="NCBI Taxonomy" id="76774"/>
    <lineage>
        <taxon>Eukaryota</taxon>
        <taxon>Fungi</taxon>
        <taxon>Dikarya</taxon>
        <taxon>Basidiomycota</taxon>
        <taxon>Ustilaginomycotina</taxon>
        <taxon>Malasseziomycetes</taxon>
        <taxon>Malasseziales</taxon>
        <taxon>Malasseziaceae</taxon>
        <taxon>Malassezia</taxon>
    </lineage>
</organism>
<dbReference type="CDD" id="cd12208">
    <property type="entry name" value="DIP1984-like"/>
    <property type="match status" value="1"/>
</dbReference>
<protein>
    <recommendedName>
        <fullName evidence="4">Septicolysin</fullName>
    </recommendedName>
</protein>
<dbReference type="Pfam" id="PF20935">
    <property type="entry name" value="DUF6847"/>
    <property type="match status" value="1"/>
</dbReference>
<sequence>MFLAEALAERAEAQRRYEQLLQRLLRVVRIQEGDQAPEDPTELITEANKILDRLDELIRRINKTNTETKFDEKYSLTDAIAFRDMALKRRKLYSDLATKASTSQDRYTRSEVKYVSTVNVREMQKRVDQLAGDYRKLDTRIQKLNWEVELL</sequence>
<dbReference type="AlphaFoldDB" id="A0AAF0ITC0"/>
<dbReference type="Gene3D" id="6.10.320.10">
    <property type="match status" value="1"/>
</dbReference>
<evidence type="ECO:0000313" key="2">
    <source>
        <dbReference type="EMBL" id="WFD03049.1"/>
    </source>
</evidence>
<dbReference type="Proteomes" id="UP001214603">
    <property type="component" value="Chromosome 3"/>
</dbReference>
<keyword evidence="3" id="KW-1185">Reference proteome</keyword>
<dbReference type="InterPro" id="IPR047741">
    <property type="entry name" value="DIP1984-like"/>
</dbReference>
<dbReference type="NCBIfam" id="NF038048">
    <property type="entry name" value="DIP1984_fam"/>
    <property type="match status" value="1"/>
</dbReference>
<evidence type="ECO:0000256" key="1">
    <source>
        <dbReference type="SAM" id="Coils"/>
    </source>
</evidence>
<evidence type="ECO:0008006" key="4">
    <source>
        <dbReference type="Google" id="ProtNLM"/>
    </source>
</evidence>
<accession>A0AAF0ITC0</accession>
<gene>
    <name evidence="2" type="ORF">MOBT1_001738</name>
</gene>